<dbReference type="EMBL" id="CP097332">
    <property type="protein sequence ID" value="UQX88275.1"/>
    <property type="molecule type" value="Genomic_DNA"/>
</dbReference>
<evidence type="ECO:0000256" key="1">
    <source>
        <dbReference type="SAM" id="MobiDB-lite"/>
    </source>
</evidence>
<proteinExistence type="predicted"/>
<gene>
    <name evidence="2" type="ORF">M6D93_18625</name>
</gene>
<feature type="compositionally biased region" description="Low complexity" evidence="1">
    <location>
        <begin position="298"/>
        <end position="316"/>
    </location>
</feature>
<dbReference type="Gene3D" id="3.40.50.10900">
    <property type="entry name" value="PAC-like subunit"/>
    <property type="match status" value="1"/>
</dbReference>
<reference evidence="2" key="1">
    <citation type="journal article" date="2018" name="Int. J. Syst. Evol. Microbiol.">
        <title>Jatrophihabitans telluris sp. nov., isolated from sediment soil of lava forest wetlands and the emended description of the genus Jatrophihabitans.</title>
        <authorList>
            <person name="Lee K.C."/>
            <person name="Suh M.K."/>
            <person name="Eom M.K."/>
            <person name="Kim K.K."/>
            <person name="Kim J.S."/>
            <person name="Kim D.S."/>
            <person name="Ko S.H."/>
            <person name="Shin Y.K."/>
            <person name="Lee J.S."/>
        </authorList>
    </citation>
    <scope>NUCLEOTIDE SEQUENCE</scope>
    <source>
        <strain evidence="2">N237</strain>
    </source>
</reference>
<dbReference type="InterPro" id="IPR019151">
    <property type="entry name" value="Proteasome_assmbl_chaperone_2"/>
</dbReference>
<protein>
    <submittedName>
        <fullName evidence="2">PAC2 family protein</fullName>
    </submittedName>
</protein>
<accession>A0ABY4QZD1</accession>
<dbReference type="Gene3D" id="1.10.287.100">
    <property type="match status" value="1"/>
</dbReference>
<name>A0ABY4QZD1_9ACTN</name>
<evidence type="ECO:0000313" key="2">
    <source>
        <dbReference type="EMBL" id="UQX88275.1"/>
    </source>
</evidence>
<sequence length="316" mass="34353">MLDPQDLFQITPNLPPLDNPVLVQALEGFSDAGHAARLAREHLLDSLESEVAVTFDVDQLFDYRARRPAMIFATDHWESYEQPVLAIHLVTDGRGTRFLVLTGPEPDVQWERFTRAVQLIVAELGVRRVIGLNAIPMGVPHTRPSSVIAHGSPRELVADYNAWLGTVQVPASAGHLLEFRVAQSGIESMGFAVNVPHYVAQLEYPDAAVTLIECIARAGDLDLPLEALAEAAQSVRTGIDEQVAGSEEVAQVVRALEQQYDSIVAGRTGGLIADGATLPTADEIGAEFERFLARQDPPDTGDWTNPTNNPTNPDAR</sequence>
<keyword evidence="3" id="KW-1185">Reference proteome</keyword>
<dbReference type="InterPro" id="IPR038389">
    <property type="entry name" value="PSMG2_sf"/>
</dbReference>
<dbReference type="InterPro" id="IPR008492">
    <property type="entry name" value="Rv2714-like"/>
</dbReference>
<dbReference type="Proteomes" id="UP001056336">
    <property type="component" value="Chromosome"/>
</dbReference>
<organism evidence="2 3">
    <name type="scientific">Jatrophihabitans telluris</name>
    <dbReference type="NCBI Taxonomy" id="2038343"/>
    <lineage>
        <taxon>Bacteria</taxon>
        <taxon>Bacillati</taxon>
        <taxon>Actinomycetota</taxon>
        <taxon>Actinomycetes</taxon>
        <taxon>Jatrophihabitantales</taxon>
        <taxon>Jatrophihabitantaceae</taxon>
        <taxon>Jatrophihabitans</taxon>
    </lineage>
</organism>
<dbReference type="Pfam" id="PF09754">
    <property type="entry name" value="PAC2"/>
    <property type="match status" value="1"/>
</dbReference>
<evidence type="ECO:0000313" key="3">
    <source>
        <dbReference type="Proteomes" id="UP001056336"/>
    </source>
</evidence>
<dbReference type="SUPFAM" id="SSF159659">
    <property type="entry name" value="Cgl1923-like"/>
    <property type="match status" value="1"/>
</dbReference>
<feature type="region of interest" description="Disordered" evidence="1">
    <location>
        <begin position="292"/>
        <end position="316"/>
    </location>
</feature>
<dbReference type="RefSeq" id="WP_249771608.1">
    <property type="nucleotide sequence ID" value="NZ_CP097332.1"/>
</dbReference>
<reference evidence="2" key="2">
    <citation type="submission" date="2022-05" db="EMBL/GenBank/DDBJ databases">
        <authorList>
            <person name="Kim J.-S."/>
            <person name="Lee K."/>
            <person name="Suh M."/>
            <person name="Eom M."/>
            <person name="Kim J.-S."/>
            <person name="Kim D.-S."/>
            <person name="Ko S.-H."/>
            <person name="Shin Y."/>
            <person name="Lee J.-S."/>
        </authorList>
    </citation>
    <scope>NUCLEOTIDE SEQUENCE</scope>
    <source>
        <strain evidence="2">N237</strain>
    </source>
</reference>
<dbReference type="PIRSF" id="PIRSF028754">
    <property type="entry name" value="UCP028754"/>
    <property type="match status" value="1"/>
</dbReference>